<feature type="region of interest" description="Disordered" evidence="1">
    <location>
        <begin position="237"/>
        <end position="306"/>
    </location>
</feature>
<sequence length="306" mass="34512">MSHIDGTKKFDLSKVTYAKPKPVGKGKVINVKYGGKNMMFSTPVMLTWGASDYEGNNKFELSIQFPREEEKTDASNMLKTNLENMYNHMISAAMANSKEWLGKEIKSEDIIRDKLGPILKYPKIKGTNEPDTTKEPTIRPKFQQYNDVYQCNVYDDTGSPLWLRDKASTYSADTTPMSFFRKGMKVMSLVEFSGIWVVNGNLHVTLKLVQAVTQKPVESVFQAGCLLAVSQEDKNAISSSVAEEDDDGDDKQIDTAVDSSDEEEEVEEEVEVEVEEEEEEEEEAEPEPEPEPVKAVKKKVIKKKTK</sequence>
<dbReference type="AlphaFoldDB" id="A0A6C0IJE3"/>
<reference evidence="2" key="1">
    <citation type="journal article" date="2020" name="Nature">
        <title>Giant virus diversity and host interactions through global metagenomics.</title>
        <authorList>
            <person name="Schulz F."/>
            <person name="Roux S."/>
            <person name="Paez-Espino D."/>
            <person name="Jungbluth S."/>
            <person name="Walsh D.A."/>
            <person name="Denef V.J."/>
            <person name="McMahon K.D."/>
            <person name="Konstantinidis K.T."/>
            <person name="Eloe-Fadrosh E.A."/>
            <person name="Kyrpides N.C."/>
            <person name="Woyke T."/>
        </authorList>
    </citation>
    <scope>NUCLEOTIDE SEQUENCE</scope>
    <source>
        <strain evidence="2">GVMAG-M-3300024252-29</strain>
    </source>
</reference>
<protein>
    <submittedName>
        <fullName evidence="2">Uncharacterized protein</fullName>
    </submittedName>
</protein>
<dbReference type="EMBL" id="MN740207">
    <property type="protein sequence ID" value="QHT93294.1"/>
    <property type="molecule type" value="Genomic_DNA"/>
</dbReference>
<evidence type="ECO:0000256" key="1">
    <source>
        <dbReference type="SAM" id="MobiDB-lite"/>
    </source>
</evidence>
<accession>A0A6C0IJE3</accession>
<evidence type="ECO:0000313" key="2">
    <source>
        <dbReference type="EMBL" id="QHT93294.1"/>
    </source>
</evidence>
<organism evidence="2">
    <name type="scientific">viral metagenome</name>
    <dbReference type="NCBI Taxonomy" id="1070528"/>
    <lineage>
        <taxon>unclassified sequences</taxon>
        <taxon>metagenomes</taxon>
        <taxon>organismal metagenomes</taxon>
    </lineage>
</organism>
<name>A0A6C0IJE3_9ZZZZ</name>
<proteinExistence type="predicted"/>
<feature type="compositionally biased region" description="Basic residues" evidence="1">
    <location>
        <begin position="295"/>
        <end position="306"/>
    </location>
</feature>
<feature type="compositionally biased region" description="Acidic residues" evidence="1">
    <location>
        <begin position="259"/>
        <end position="290"/>
    </location>
</feature>